<accession>W3XAJ8</accession>
<dbReference type="Pfam" id="PF01565">
    <property type="entry name" value="FAD_binding_4"/>
    <property type="match status" value="1"/>
</dbReference>
<evidence type="ECO:0000256" key="3">
    <source>
        <dbReference type="ARBA" id="ARBA00022827"/>
    </source>
</evidence>
<dbReference type="OMA" id="WHAQMES"/>
<dbReference type="KEGG" id="pfy:PFICI_04318"/>
<dbReference type="GO" id="GO:0071949">
    <property type="term" value="F:FAD binding"/>
    <property type="evidence" value="ECO:0007669"/>
    <property type="project" value="InterPro"/>
</dbReference>
<feature type="chain" id="PRO_5004835966" description="FAD-binding PCMH-type domain-containing protein" evidence="5">
    <location>
        <begin position="19"/>
        <end position="502"/>
    </location>
</feature>
<evidence type="ECO:0000256" key="2">
    <source>
        <dbReference type="ARBA" id="ARBA00022630"/>
    </source>
</evidence>
<reference evidence="8" key="1">
    <citation type="journal article" date="2015" name="BMC Genomics">
        <title>Genomic and transcriptomic analysis of the endophytic fungus Pestalotiopsis fici reveals its lifestyle and high potential for synthesis of natural products.</title>
        <authorList>
            <person name="Wang X."/>
            <person name="Zhang X."/>
            <person name="Liu L."/>
            <person name="Xiang M."/>
            <person name="Wang W."/>
            <person name="Sun X."/>
            <person name="Che Y."/>
            <person name="Guo L."/>
            <person name="Liu G."/>
            <person name="Guo L."/>
            <person name="Wang C."/>
            <person name="Yin W.B."/>
            <person name="Stadler M."/>
            <person name="Zhang X."/>
            <person name="Liu X."/>
        </authorList>
    </citation>
    <scope>NUCLEOTIDE SEQUENCE [LARGE SCALE GENOMIC DNA]</scope>
    <source>
        <strain evidence="8">W106-1 / CGMCC3.15140</strain>
    </source>
</reference>
<dbReference type="InterPro" id="IPR050416">
    <property type="entry name" value="FAD-linked_Oxidoreductase"/>
</dbReference>
<protein>
    <recommendedName>
        <fullName evidence="6">FAD-binding PCMH-type domain-containing protein</fullName>
    </recommendedName>
</protein>
<keyword evidence="8" id="KW-1185">Reference proteome</keyword>
<dbReference type="InterPro" id="IPR016169">
    <property type="entry name" value="FAD-bd_PCMH_sub2"/>
</dbReference>
<proteinExistence type="inferred from homology"/>
<dbReference type="SUPFAM" id="SSF56176">
    <property type="entry name" value="FAD-binding/transporter-associated domain-like"/>
    <property type="match status" value="1"/>
</dbReference>
<comment type="similarity">
    <text evidence="1">Belongs to the oxygen-dependent FAD-linked oxidoreductase family.</text>
</comment>
<dbReference type="InParanoid" id="W3XAJ8"/>
<dbReference type="eggNOG" id="KOG1231">
    <property type="taxonomic scope" value="Eukaryota"/>
</dbReference>
<dbReference type="HOGENOM" id="CLU_018354_1_2_1"/>
<evidence type="ECO:0000313" key="8">
    <source>
        <dbReference type="Proteomes" id="UP000030651"/>
    </source>
</evidence>
<evidence type="ECO:0000256" key="4">
    <source>
        <dbReference type="ARBA" id="ARBA00023002"/>
    </source>
</evidence>
<dbReference type="InterPro" id="IPR006094">
    <property type="entry name" value="Oxid_FAD_bind_N"/>
</dbReference>
<dbReference type="OrthoDB" id="2151789at2759"/>
<sequence>MFLSITFLLGSLVTVSVASDCGPQLPIVPLDQGAACACVQLATAYGDAVLYQNSTNYMAESINNWDKRCNLEPKCIFMPTEAEQVSKALSVLSSCGAQFAIRGGGHMNFPGSNNIDGGVLLALNNLTHLEVSSDNTTIEVGPGNRWVDVYTELDKYDRYAIGGRLKTIGVPGLSLIGGWHYLNNKYGWAMDNVVSYDVVLGNGSQLVADVTSNPDLFWALKGGAANFGVVTKFTLKTFPISQLSTTIQSFNESDLPEFIDATCDLVENDFPDIAAGGVISVSYNQTTDTFTGQLLGVQEGTESPPSRFANYSAIPSISAMNNVVRPVQWHANLDTPNQMFRVQDFHHTIKADKAQLRTIFAAWQEAVRKGISDVEGLYATFVMNIMPKSANTVAKTNGVGNVWGMDDDESYILWQFSTAWANKADDLRMTNWAHNLVEYWHQDNQVKGLAHDFIYAGDTSEYQDIFASFPLENVQRLKEIRSVYDPMGVFSRLNWGGYKLSI</sequence>
<keyword evidence="4" id="KW-0560">Oxidoreductase</keyword>
<dbReference type="InterPro" id="IPR036318">
    <property type="entry name" value="FAD-bd_PCMH-like_sf"/>
</dbReference>
<dbReference type="InterPro" id="IPR016166">
    <property type="entry name" value="FAD-bd_PCMH"/>
</dbReference>
<keyword evidence="3" id="KW-0274">FAD</keyword>
<dbReference type="AlphaFoldDB" id="W3XAJ8"/>
<evidence type="ECO:0000256" key="1">
    <source>
        <dbReference type="ARBA" id="ARBA00005466"/>
    </source>
</evidence>
<gene>
    <name evidence="7" type="ORF">PFICI_04318</name>
</gene>
<evidence type="ECO:0000313" key="7">
    <source>
        <dbReference type="EMBL" id="ETS82442.1"/>
    </source>
</evidence>
<dbReference type="Gene3D" id="3.30.465.10">
    <property type="match status" value="1"/>
</dbReference>
<dbReference type="Proteomes" id="UP000030651">
    <property type="component" value="Unassembled WGS sequence"/>
</dbReference>
<feature type="signal peptide" evidence="5">
    <location>
        <begin position="1"/>
        <end position="18"/>
    </location>
</feature>
<dbReference type="EMBL" id="KI912111">
    <property type="protein sequence ID" value="ETS82442.1"/>
    <property type="molecule type" value="Genomic_DNA"/>
</dbReference>
<organism evidence="7 8">
    <name type="scientific">Pestalotiopsis fici (strain W106-1 / CGMCC3.15140)</name>
    <dbReference type="NCBI Taxonomy" id="1229662"/>
    <lineage>
        <taxon>Eukaryota</taxon>
        <taxon>Fungi</taxon>
        <taxon>Dikarya</taxon>
        <taxon>Ascomycota</taxon>
        <taxon>Pezizomycotina</taxon>
        <taxon>Sordariomycetes</taxon>
        <taxon>Xylariomycetidae</taxon>
        <taxon>Amphisphaeriales</taxon>
        <taxon>Sporocadaceae</taxon>
        <taxon>Pestalotiopsis</taxon>
    </lineage>
</organism>
<evidence type="ECO:0000259" key="6">
    <source>
        <dbReference type="PROSITE" id="PS51387"/>
    </source>
</evidence>
<dbReference type="PROSITE" id="PS51387">
    <property type="entry name" value="FAD_PCMH"/>
    <property type="match status" value="1"/>
</dbReference>
<dbReference type="GO" id="GO:0016491">
    <property type="term" value="F:oxidoreductase activity"/>
    <property type="evidence" value="ECO:0007669"/>
    <property type="project" value="UniProtKB-KW"/>
</dbReference>
<evidence type="ECO:0000256" key="5">
    <source>
        <dbReference type="SAM" id="SignalP"/>
    </source>
</evidence>
<feature type="domain" description="FAD-binding PCMH-type" evidence="6">
    <location>
        <begin position="69"/>
        <end position="240"/>
    </location>
</feature>
<dbReference type="PANTHER" id="PTHR42973:SF53">
    <property type="entry name" value="FAD-BINDING PCMH-TYPE DOMAIN-CONTAINING PROTEIN-RELATED"/>
    <property type="match status" value="1"/>
</dbReference>
<dbReference type="RefSeq" id="XP_007831090.1">
    <property type="nucleotide sequence ID" value="XM_007832899.1"/>
</dbReference>
<dbReference type="PANTHER" id="PTHR42973">
    <property type="entry name" value="BINDING OXIDOREDUCTASE, PUTATIVE (AFU_ORTHOLOGUE AFUA_1G17690)-RELATED"/>
    <property type="match status" value="1"/>
</dbReference>
<dbReference type="GeneID" id="19269331"/>
<keyword evidence="2" id="KW-0285">Flavoprotein</keyword>
<keyword evidence="5" id="KW-0732">Signal</keyword>
<name>W3XAJ8_PESFW</name>